<organism evidence="2 3">
    <name type="scientific">Romanomermis culicivorax</name>
    <name type="common">Nematode worm</name>
    <dbReference type="NCBI Taxonomy" id="13658"/>
    <lineage>
        <taxon>Eukaryota</taxon>
        <taxon>Metazoa</taxon>
        <taxon>Ecdysozoa</taxon>
        <taxon>Nematoda</taxon>
        <taxon>Enoplea</taxon>
        <taxon>Dorylaimia</taxon>
        <taxon>Mermithida</taxon>
        <taxon>Mermithoidea</taxon>
        <taxon>Mermithidae</taxon>
        <taxon>Romanomermis</taxon>
    </lineage>
</organism>
<keyword evidence="2" id="KW-1185">Reference proteome</keyword>
<evidence type="ECO:0000313" key="3">
    <source>
        <dbReference type="WBParaSite" id="nRc.2.0.1.t23029-RA"/>
    </source>
</evidence>
<evidence type="ECO:0000313" key="2">
    <source>
        <dbReference type="Proteomes" id="UP000887565"/>
    </source>
</evidence>
<name>A0A915J980_ROMCU</name>
<proteinExistence type="predicted"/>
<dbReference type="WBParaSite" id="nRc.2.0.1.t23029-RA">
    <property type="protein sequence ID" value="nRc.2.0.1.t23029-RA"/>
    <property type="gene ID" value="nRc.2.0.1.g23029"/>
</dbReference>
<dbReference type="AlphaFoldDB" id="A0A915J980"/>
<sequence length="122" mass="14344">MAPKTNKNVAKAMAFQGTLIGRDFAFFDKRIRLEPYHRRRLRRRRFCLNQKGQKFRFRAIIEILKDGETMQDFFLHKTLYKTAVCPESSECLIKCQEQDAGKAKRRIKKKESGHKGSMSDCL</sequence>
<accession>A0A915J980</accession>
<feature type="compositionally biased region" description="Basic residues" evidence="1">
    <location>
        <begin position="103"/>
        <end position="112"/>
    </location>
</feature>
<reference evidence="3" key="1">
    <citation type="submission" date="2022-11" db="UniProtKB">
        <authorList>
            <consortium name="WormBaseParasite"/>
        </authorList>
    </citation>
    <scope>IDENTIFICATION</scope>
</reference>
<protein>
    <submittedName>
        <fullName evidence="3">Uncharacterized protein</fullName>
    </submittedName>
</protein>
<dbReference type="Proteomes" id="UP000887565">
    <property type="component" value="Unplaced"/>
</dbReference>
<feature type="region of interest" description="Disordered" evidence="1">
    <location>
        <begin position="99"/>
        <end position="122"/>
    </location>
</feature>
<evidence type="ECO:0000256" key="1">
    <source>
        <dbReference type="SAM" id="MobiDB-lite"/>
    </source>
</evidence>